<proteinExistence type="predicted"/>
<sequence>MASQSTLNSDADADAPWHTAGHNHTNTNANNNMPEQPCYPTLPDYGSLAQIREDPSYPDERERELALQLARERELERREMVQYADAQRLLLERRRGEMLRTYDPWPIWALGRYAYTSDADTVMREAPVPGPAPEPERKSVDDCDCESDPSRVGIEDEVEDAAAAQGNTLPSEGENLGTETLEDKIAAERRRISHADWADLPARALAHDPKDRIPEWSEREDSPASVETAAPSRPTIPEDVIPDMQYHEYTMGGGIDWMEWIDKDEPEPMYESEPEEEESEEDARRQAAQALIEHPFNWFTAADQKENEREEDEETDELGTRAYRKWEASDRGLPAGDAEFETESTLGSGSETETESECGGRCECEREARSESESRTAEMDETDETEMATDSALCERHITNLKTALLRLYPPSRFIQLPLVKEYIARLTLDEIQSVIQTHLLDGSHVLLITRTHTTLEASASSPMSFERAANAMIRRLFPPDRGRAITVETSPLIDAMRATGVDKLREALPEALKHMTTEQIWAVVIAPKVTVVEPVLIELYGAAAAMGVEEGVWFGLGCEEWWEREGARLAEGF</sequence>
<evidence type="ECO:0000256" key="1">
    <source>
        <dbReference type="SAM" id="MobiDB-lite"/>
    </source>
</evidence>
<reference evidence="3" key="1">
    <citation type="journal article" date="2016" name="Genome Announc.">
        <title>Draft genome sequences of fungus Aspergillus calidoustus.</title>
        <authorList>
            <person name="Horn F."/>
            <person name="Linde J."/>
            <person name="Mattern D.J."/>
            <person name="Walther G."/>
            <person name="Guthke R."/>
            <person name="Scherlach K."/>
            <person name="Martin K."/>
            <person name="Brakhage A.A."/>
            <person name="Petzke L."/>
            <person name="Valiante V."/>
        </authorList>
    </citation>
    <scope>NUCLEOTIDE SEQUENCE [LARGE SCALE GENOMIC DNA]</scope>
    <source>
        <strain evidence="3">SF006504</strain>
    </source>
</reference>
<feature type="region of interest" description="Disordered" evidence="1">
    <location>
        <begin position="124"/>
        <end position="152"/>
    </location>
</feature>
<feature type="compositionally biased region" description="Basic and acidic residues" evidence="1">
    <location>
        <begin position="358"/>
        <end position="378"/>
    </location>
</feature>
<feature type="compositionally biased region" description="Basic and acidic residues" evidence="1">
    <location>
        <begin position="205"/>
        <end position="222"/>
    </location>
</feature>
<feature type="region of interest" description="Disordered" evidence="1">
    <location>
        <begin position="327"/>
        <end position="391"/>
    </location>
</feature>
<accession>A0A0U5GB24</accession>
<name>A0A0U5GB24_ASPCI</name>
<feature type="region of interest" description="Disordered" evidence="1">
    <location>
        <begin position="205"/>
        <end position="240"/>
    </location>
</feature>
<feature type="region of interest" description="Disordered" evidence="1">
    <location>
        <begin position="262"/>
        <end position="292"/>
    </location>
</feature>
<feature type="region of interest" description="Disordered" evidence="1">
    <location>
        <begin position="1"/>
        <end position="44"/>
    </location>
</feature>
<dbReference type="EMBL" id="CDMC01000012">
    <property type="protein sequence ID" value="CEL08755.1"/>
    <property type="molecule type" value="Genomic_DNA"/>
</dbReference>
<gene>
    <name evidence="2" type="ORF">ASPCAL11900</name>
</gene>
<feature type="compositionally biased region" description="Acidic residues" evidence="1">
    <location>
        <begin position="262"/>
        <end position="281"/>
    </location>
</feature>
<dbReference type="Proteomes" id="UP000054771">
    <property type="component" value="Unassembled WGS sequence"/>
</dbReference>
<organism evidence="2 3">
    <name type="scientific">Aspergillus calidoustus</name>
    <dbReference type="NCBI Taxonomy" id="454130"/>
    <lineage>
        <taxon>Eukaryota</taxon>
        <taxon>Fungi</taxon>
        <taxon>Dikarya</taxon>
        <taxon>Ascomycota</taxon>
        <taxon>Pezizomycotina</taxon>
        <taxon>Eurotiomycetes</taxon>
        <taxon>Eurotiomycetidae</taxon>
        <taxon>Eurotiales</taxon>
        <taxon>Aspergillaceae</taxon>
        <taxon>Aspergillus</taxon>
        <taxon>Aspergillus subgen. Nidulantes</taxon>
    </lineage>
</organism>
<feature type="compositionally biased region" description="Low complexity" evidence="1">
    <location>
        <begin position="18"/>
        <end position="32"/>
    </location>
</feature>
<dbReference type="AlphaFoldDB" id="A0A0U5GB24"/>
<protein>
    <submittedName>
        <fullName evidence="2">Uncharacterized protein</fullName>
    </submittedName>
</protein>
<dbReference type="OrthoDB" id="10598888at2759"/>
<keyword evidence="3" id="KW-1185">Reference proteome</keyword>
<evidence type="ECO:0000313" key="3">
    <source>
        <dbReference type="Proteomes" id="UP000054771"/>
    </source>
</evidence>
<evidence type="ECO:0000313" key="2">
    <source>
        <dbReference type="EMBL" id="CEL08755.1"/>
    </source>
</evidence>